<dbReference type="InterPro" id="IPR016163">
    <property type="entry name" value="Ald_DH_C"/>
</dbReference>
<dbReference type="HAMAP" id="MF_00412">
    <property type="entry name" value="ProA"/>
    <property type="match status" value="1"/>
</dbReference>
<dbReference type="Gene3D" id="3.40.605.10">
    <property type="entry name" value="Aldehyde Dehydrogenase, Chain A, domain 1"/>
    <property type="match status" value="1"/>
</dbReference>
<dbReference type="InterPro" id="IPR015590">
    <property type="entry name" value="Aldehyde_DH_dom"/>
</dbReference>
<keyword evidence="10" id="KW-1185">Reference proteome</keyword>
<evidence type="ECO:0000256" key="3">
    <source>
        <dbReference type="ARBA" id="ARBA00022650"/>
    </source>
</evidence>
<dbReference type="InterPro" id="IPR016162">
    <property type="entry name" value="Ald_DH_N"/>
</dbReference>
<name>A0ABP9PMU3_9PSEU</name>
<dbReference type="EMBL" id="BAABJP010000001">
    <property type="protein sequence ID" value="GAA5146239.1"/>
    <property type="molecule type" value="Genomic_DNA"/>
</dbReference>
<comment type="catalytic activity">
    <reaction evidence="6 7">
        <text>L-glutamate 5-semialdehyde + phosphate + NADP(+) = L-glutamyl 5-phosphate + NADPH + H(+)</text>
        <dbReference type="Rhea" id="RHEA:19541"/>
        <dbReference type="ChEBI" id="CHEBI:15378"/>
        <dbReference type="ChEBI" id="CHEBI:43474"/>
        <dbReference type="ChEBI" id="CHEBI:57783"/>
        <dbReference type="ChEBI" id="CHEBI:58066"/>
        <dbReference type="ChEBI" id="CHEBI:58274"/>
        <dbReference type="ChEBI" id="CHEBI:58349"/>
        <dbReference type="EC" id="1.2.1.41"/>
    </reaction>
</comment>
<keyword evidence="5 7" id="KW-0560">Oxidoreductase</keyword>
<dbReference type="NCBIfam" id="NF001221">
    <property type="entry name" value="PRK00197.1"/>
    <property type="match status" value="1"/>
</dbReference>
<dbReference type="InterPro" id="IPR016161">
    <property type="entry name" value="Ald_DH/histidinol_DH"/>
</dbReference>
<protein>
    <recommendedName>
        <fullName evidence="7">Gamma-glutamyl phosphate reductase</fullName>
        <shortName evidence="7">GPR</shortName>
        <ecNumber evidence="7">1.2.1.41</ecNumber>
    </recommendedName>
    <alternativeName>
        <fullName evidence="7">Glutamate-5-semialdehyde dehydrogenase</fullName>
    </alternativeName>
    <alternativeName>
        <fullName evidence="7">Glutamyl-gamma-semialdehyde dehydrogenase</fullName>
        <shortName evidence="7">GSA dehydrogenase</shortName>
    </alternativeName>
</protein>
<gene>
    <name evidence="7" type="primary">proA</name>
    <name evidence="9" type="ORF">GCM10023321_05410</name>
</gene>
<comment type="function">
    <text evidence="7">Catalyzes the NADPH-dependent reduction of L-glutamate 5-phosphate into L-glutamate 5-semialdehyde and phosphate. The product spontaneously undergoes cyclization to form 1-pyrroline-5-carboxylate.</text>
</comment>
<evidence type="ECO:0000256" key="6">
    <source>
        <dbReference type="ARBA" id="ARBA00049024"/>
    </source>
</evidence>
<evidence type="ECO:0000259" key="8">
    <source>
        <dbReference type="Pfam" id="PF00171"/>
    </source>
</evidence>
<dbReference type="PANTHER" id="PTHR11063">
    <property type="entry name" value="GLUTAMATE SEMIALDEHYDE DEHYDROGENASE"/>
    <property type="match status" value="1"/>
</dbReference>
<evidence type="ECO:0000313" key="10">
    <source>
        <dbReference type="Proteomes" id="UP001428817"/>
    </source>
</evidence>
<comment type="similarity">
    <text evidence="7">Belongs to the gamma-glutamyl phosphate reductase family.</text>
</comment>
<dbReference type="RefSeq" id="WP_345702538.1">
    <property type="nucleotide sequence ID" value="NZ_BAABJP010000001.1"/>
</dbReference>
<comment type="subcellular location">
    <subcellularLocation>
        <location evidence="7">Cytoplasm</location>
    </subcellularLocation>
</comment>
<dbReference type="PIRSF" id="PIRSF000151">
    <property type="entry name" value="GPR"/>
    <property type="match status" value="1"/>
</dbReference>
<evidence type="ECO:0000256" key="4">
    <source>
        <dbReference type="ARBA" id="ARBA00022857"/>
    </source>
</evidence>
<dbReference type="InterPro" id="IPR012134">
    <property type="entry name" value="Glu-5-SA_DH"/>
</dbReference>
<dbReference type="PANTHER" id="PTHR11063:SF8">
    <property type="entry name" value="DELTA-1-PYRROLINE-5-CARBOXYLATE SYNTHASE"/>
    <property type="match status" value="1"/>
</dbReference>
<evidence type="ECO:0000256" key="2">
    <source>
        <dbReference type="ARBA" id="ARBA00022605"/>
    </source>
</evidence>
<dbReference type="InterPro" id="IPR000965">
    <property type="entry name" value="GPR_dom"/>
</dbReference>
<evidence type="ECO:0000256" key="5">
    <source>
        <dbReference type="ARBA" id="ARBA00023002"/>
    </source>
</evidence>
<accession>A0ABP9PMU3</accession>
<dbReference type="SUPFAM" id="SSF53720">
    <property type="entry name" value="ALDH-like"/>
    <property type="match status" value="1"/>
</dbReference>
<evidence type="ECO:0000256" key="1">
    <source>
        <dbReference type="ARBA" id="ARBA00004985"/>
    </source>
</evidence>
<keyword evidence="3 7" id="KW-0641">Proline biosynthesis</keyword>
<comment type="pathway">
    <text evidence="1 7">Amino-acid biosynthesis; L-proline biosynthesis; L-glutamate 5-semialdehyde from L-glutamate: step 2/2.</text>
</comment>
<dbReference type="Pfam" id="PF00171">
    <property type="entry name" value="Aldedh"/>
    <property type="match status" value="1"/>
</dbReference>
<dbReference type="Proteomes" id="UP001428817">
    <property type="component" value="Unassembled WGS sequence"/>
</dbReference>
<keyword evidence="7" id="KW-0963">Cytoplasm</keyword>
<feature type="domain" description="Aldehyde dehydrogenase" evidence="8">
    <location>
        <begin position="14"/>
        <end position="290"/>
    </location>
</feature>
<dbReference type="EC" id="1.2.1.41" evidence="7"/>
<reference evidence="10" key="1">
    <citation type="journal article" date="2019" name="Int. J. Syst. Evol. Microbiol.">
        <title>The Global Catalogue of Microorganisms (GCM) 10K type strain sequencing project: providing services to taxonomists for standard genome sequencing and annotation.</title>
        <authorList>
            <consortium name="The Broad Institute Genomics Platform"/>
            <consortium name="The Broad Institute Genome Sequencing Center for Infectious Disease"/>
            <person name="Wu L."/>
            <person name="Ma J."/>
        </authorList>
    </citation>
    <scope>NUCLEOTIDE SEQUENCE [LARGE SCALE GENOMIC DNA]</scope>
    <source>
        <strain evidence="10">JCM 18303</strain>
    </source>
</reference>
<comment type="caution">
    <text evidence="9">The sequence shown here is derived from an EMBL/GenBank/DDBJ whole genome shotgun (WGS) entry which is preliminary data.</text>
</comment>
<organism evidence="9 10">
    <name type="scientific">Pseudonocardia eucalypti</name>
    <dbReference type="NCBI Taxonomy" id="648755"/>
    <lineage>
        <taxon>Bacteria</taxon>
        <taxon>Bacillati</taxon>
        <taxon>Actinomycetota</taxon>
        <taxon>Actinomycetes</taxon>
        <taxon>Pseudonocardiales</taxon>
        <taxon>Pseudonocardiaceae</taxon>
        <taxon>Pseudonocardia</taxon>
    </lineage>
</organism>
<evidence type="ECO:0000256" key="7">
    <source>
        <dbReference type="HAMAP-Rule" id="MF_00412"/>
    </source>
</evidence>
<proteinExistence type="inferred from homology"/>
<evidence type="ECO:0000313" key="9">
    <source>
        <dbReference type="EMBL" id="GAA5146239.1"/>
    </source>
</evidence>
<keyword evidence="2 7" id="KW-0028">Amino-acid biosynthesis</keyword>
<dbReference type="Gene3D" id="3.40.309.10">
    <property type="entry name" value="Aldehyde Dehydrogenase, Chain A, domain 2"/>
    <property type="match status" value="1"/>
</dbReference>
<sequence length="429" mass="45901">MGPPGWTPRLQAKAYGEVHEAGERARQVSVQLRGLDRAARDKALLVLADALTGRREEILEANRADLARAPEDENLLRELTLDGRRIDDLAYEMRTLAALPDPLGEVVHGMRQRSGLRRAQVRAPIGVIAVLHEGMPWVLPHAAGMLLKTGNAVLLHDAKGFAAATDEALARIIRDALNTGAVPPDAVQLIPSTHKAAVRYLLGAEEHVDLVIPLLPRGIPAQMLPEARVPILRLGRGGGHIYVDAEADVELAQQIVCDSKIGYASFPHTATTVLVHAEIARKLVPGLHQALLDNGVAIHADERFAALAPGCPPATEDDWRADGPSAVLAAAVVDTLGDALTHIDTYGTGHTETVVTGDPAVVRRFTTQVDAATITVNAPITLTDPSSNPLDPALAYSTQRLRPRGPLGLQELTSTKWLVWASGQGFDLD</sequence>
<keyword evidence="4 7" id="KW-0521">NADP</keyword>